<dbReference type="EC" id="3.6.4.13" evidence="1"/>
<keyword evidence="4" id="KW-0347">Helicase</keyword>
<dbReference type="GO" id="GO:0003723">
    <property type="term" value="F:RNA binding"/>
    <property type="evidence" value="ECO:0000318"/>
    <property type="project" value="GO_Central"/>
</dbReference>
<dbReference type="OMA" id="FHEVMET"/>
<dbReference type="GO" id="GO:0003724">
    <property type="term" value="F:RNA helicase activity"/>
    <property type="evidence" value="ECO:0007669"/>
    <property type="project" value="UniProtKB-EC"/>
</dbReference>
<dbReference type="FunFam" id="3.40.50.300:FF:000145">
    <property type="entry name" value="probable ATP-dependent RNA helicase DHX40"/>
    <property type="match status" value="1"/>
</dbReference>
<dbReference type="FunCoup" id="E9HX17">
    <property type="interactions" value="931"/>
</dbReference>
<evidence type="ECO:0000313" key="9">
    <source>
        <dbReference type="Proteomes" id="UP000000305"/>
    </source>
</evidence>
<accession>E9HX17</accession>
<dbReference type="Pfam" id="PF00271">
    <property type="entry name" value="Helicase_C"/>
    <property type="match status" value="1"/>
</dbReference>
<dbReference type="PANTHER" id="PTHR18934">
    <property type="entry name" value="ATP-DEPENDENT RNA HELICASE"/>
    <property type="match status" value="1"/>
</dbReference>
<dbReference type="GO" id="GO:0005524">
    <property type="term" value="F:ATP binding"/>
    <property type="evidence" value="ECO:0007669"/>
    <property type="project" value="UniProtKB-KW"/>
</dbReference>
<dbReference type="SMART" id="SM00490">
    <property type="entry name" value="HELICc"/>
    <property type="match status" value="1"/>
</dbReference>
<dbReference type="SUPFAM" id="SSF52540">
    <property type="entry name" value="P-loop containing nucleoside triphosphate hydrolases"/>
    <property type="match status" value="1"/>
</dbReference>
<dbReference type="EMBL" id="GL732990">
    <property type="protein sequence ID" value="EFX63709.1"/>
    <property type="molecule type" value="Genomic_DNA"/>
</dbReference>
<dbReference type="GO" id="GO:0016787">
    <property type="term" value="F:hydrolase activity"/>
    <property type="evidence" value="ECO:0007669"/>
    <property type="project" value="UniProtKB-KW"/>
</dbReference>
<dbReference type="PANTHER" id="PTHR18934:SF136">
    <property type="entry name" value="ATP-DEPENDENT RNA HELICASE DHX35-RELATED"/>
    <property type="match status" value="1"/>
</dbReference>
<dbReference type="PhylomeDB" id="E9HX17"/>
<feature type="domain" description="Helicase C-terminal" evidence="7">
    <location>
        <begin position="91"/>
        <end position="268"/>
    </location>
</feature>
<protein>
    <recommendedName>
        <fullName evidence="1">RNA helicase</fullName>
        <ecNumber evidence="1">3.6.4.13</ecNumber>
    </recommendedName>
</protein>
<keyword evidence="9" id="KW-1185">Reference proteome</keyword>
<feature type="non-terminal residue" evidence="8">
    <location>
        <position position="1"/>
    </location>
</feature>
<dbReference type="InterPro" id="IPR048333">
    <property type="entry name" value="HA2_WH"/>
</dbReference>
<proteinExistence type="predicted"/>
<reference evidence="8 9" key="1">
    <citation type="journal article" date="2011" name="Science">
        <title>The ecoresponsive genome of Daphnia pulex.</title>
        <authorList>
            <person name="Colbourne J.K."/>
            <person name="Pfrender M.E."/>
            <person name="Gilbert D."/>
            <person name="Thomas W.K."/>
            <person name="Tucker A."/>
            <person name="Oakley T.H."/>
            <person name="Tokishita S."/>
            <person name="Aerts A."/>
            <person name="Arnold G.J."/>
            <person name="Basu M.K."/>
            <person name="Bauer D.J."/>
            <person name="Caceres C.E."/>
            <person name="Carmel L."/>
            <person name="Casola C."/>
            <person name="Choi J.H."/>
            <person name="Detter J.C."/>
            <person name="Dong Q."/>
            <person name="Dusheyko S."/>
            <person name="Eads B.D."/>
            <person name="Frohlich T."/>
            <person name="Geiler-Samerotte K.A."/>
            <person name="Gerlach D."/>
            <person name="Hatcher P."/>
            <person name="Jogdeo S."/>
            <person name="Krijgsveld J."/>
            <person name="Kriventseva E.V."/>
            <person name="Kultz D."/>
            <person name="Laforsch C."/>
            <person name="Lindquist E."/>
            <person name="Lopez J."/>
            <person name="Manak J.R."/>
            <person name="Muller J."/>
            <person name="Pangilinan J."/>
            <person name="Patwardhan R.P."/>
            <person name="Pitluck S."/>
            <person name="Pritham E.J."/>
            <person name="Rechtsteiner A."/>
            <person name="Rho M."/>
            <person name="Rogozin I.B."/>
            <person name="Sakarya O."/>
            <person name="Salamov A."/>
            <person name="Schaack S."/>
            <person name="Shapiro H."/>
            <person name="Shiga Y."/>
            <person name="Skalitzky C."/>
            <person name="Smith Z."/>
            <person name="Souvorov A."/>
            <person name="Sung W."/>
            <person name="Tang Z."/>
            <person name="Tsuchiya D."/>
            <person name="Tu H."/>
            <person name="Vos H."/>
            <person name="Wang M."/>
            <person name="Wolf Y.I."/>
            <person name="Yamagata H."/>
            <person name="Yamada T."/>
            <person name="Ye Y."/>
            <person name="Shaw J.R."/>
            <person name="Andrews J."/>
            <person name="Crease T.J."/>
            <person name="Tang H."/>
            <person name="Lucas S.M."/>
            <person name="Robertson H.M."/>
            <person name="Bork P."/>
            <person name="Koonin E.V."/>
            <person name="Zdobnov E.M."/>
            <person name="Grigoriev I.V."/>
            <person name="Lynch M."/>
            <person name="Boore J.L."/>
        </authorList>
    </citation>
    <scope>NUCLEOTIDE SEQUENCE [LARGE SCALE GENOMIC DNA]</scope>
</reference>
<comment type="catalytic activity">
    <reaction evidence="6">
        <text>ATP + H2O = ADP + phosphate + H(+)</text>
        <dbReference type="Rhea" id="RHEA:13065"/>
        <dbReference type="ChEBI" id="CHEBI:15377"/>
        <dbReference type="ChEBI" id="CHEBI:15378"/>
        <dbReference type="ChEBI" id="CHEBI:30616"/>
        <dbReference type="ChEBI" id="CHEBI:43474"/>
        <dbReference type="ChEBI" id="CHEBI:456216"/>
        <dbReference type="EC" id="3.6.4.13"/>
    </reaction>
</comment>
<dbReference type="CDD" id="cd18791">
    <property type="entry name" value="SF2_C_RHA"/>
    <property type="match status" value="1"/>
</dbReference>
<dbReference type="HOGENOM" id="CLU_001832_5_11_1"/>
<keyword evidence="3" id="KW-0378">Hydrolase</keyword>
<dbReference type="eggNOG" id="KOG0922">
    <property type="taxonomic scope" value="Eukaryota"/>
</dbReference>
<dbReference type="KEGG" id="dpx:DAPPUDRAFT_335094"/>
<evidence type="ECO:0000256" key="6">
    <source>
        <dbReference type="ARBA" id="ARBA00047984"/>
    </source>
</evidence>
<evidence type="ECO:0000259" key="7">
    <source>
        <dbReference type="PROSITE" id="PS51194"/>
    </source>
</evidence>
<dbReference type="InterPro" id="IPR011709">
    <property type="entry name" value="DEAD-box_helicase_OB_fold"/>
</dbReference>
<sequence>RSLNTDILLSLLKKICKKRPELRLVISSATLDAEELKNYFELNKNKKSYLERSTPAQYQVGSSVIMNVVGRCYPVDIFYAQDPVPDYLKASVDTVIKISIREPSGDVLVFLTGYEEVETAVRLLKEHSNTIADSANIDKLSVLAMHGGLSNEDQLQVFQRSPPGRRKIVVATNVAEASITIPGIAYVIDCGFVKLKWFNADTQTDALVVVPISQASAQQRAGRAGRIRAGKVYRLYTEDYFYTLNRFTPPEVQRSNLSSAVLQLKALGVDDVIHFDFPSPPPARHLAIALELLFALKAIDTSGRLTDAGLNIAEFPVEPIMSKMLLSSKDFKCSMEIATIVAAMQVQALFYYPTRGQESIKARVARRKFDAQEGDLITYLNVVSAFAKHGECSRWCQSNYLNKKSLKRVVLLRDQLIKLLQRLGIRISSAEGELEPVLRCIASSFFPNTAYLHPSGQYKTVLADIVLQIHPHSILFTEEKAPWVVFGEVLQTTQLFMRDITVIDQIWLEELAPHYFQKVTER</sequence>
<evidence type="ECO:0000256" key="3">
    <source>
        <dbReference type="ARBA" id="ARBA00022801"/>
    </source>
</evidence>
<dbReference type="GO" id="GO:0071013">
    <property type="term" value="C:catalytic step 2 spliceosome"/>
    <property type="evidence" value="ECO:0000318"/>
    <property type="project" value="GO_Central"/>
</dbReference>
<name>E9HX17_DAPPU</name>
<dbReference type="OrthoDB" id="10253254at2759"/>
<dbReference type="InParanoid" id="E9HX17"/>
<dbReference type="Pfam" id="PF07717">
    <property type="entry name" value="OB_NTP_bind"/>
    <property type="match status" value="1"/>
</dbReference>
<dbReference type="Proteomes" id="UP000000305">
    <property type="component" value="Unassembled WGS sequence"/>
</dbReference>
<evidence type="ECO:0000256" key="1">
    <source>
        <dbReference type="ARBA" id="ARBA00012552"/>
    </source>
</evidence>
<dbReference type="Pfam" id="PF21010">
    <property type="entry name" value="HA2_C"/>
    <property type="match status" value="1"/>
</dbReference>
<keyword evidence="5" id="KW-0067">ATP-binding</keyword>
<dbReference type="InterPro" id="IPR007502">
    <property type="entry name" value="Helicase-assoc_dom"/>
</dbReference>
<evidence type="ECO:0000256" key="5">
    <source>
        <dbReference type="ARBA" id="ARBA00022840"/>
    </source>
</evidence>
<dbReference type="AlphaFoldDB" id="E9HX17"/>
<organism evidence="8 9">
    <name type="scientific">Daphnia pulex</name>
    <name type="common">Water flea</name>
    <dbReference type="NCBI Taxonomy" id="6669"/>
    <lineage>
        <taxon>Eukaryota</taxon>
        <taxon>Metazoa</taxon>
        <taxon>Ecdysozoa</taxon>
        <taxon>Arthropoda</taxon>
        <taxon>Crustacea</taxon>
        <taxon>Branchiopoda</taxon>
        <taxon>Diplostraca</taxon>
        <taxon>Cladocera</taxon>
        <taxon>Anomopoda</taxon>
        <taxon>Daphniidae</taxon>
        <taxon>Daphnia</taxon>
    </lineage>
</organism>
<dbReference type="GO" id="GO:0004386">
    <property type="term" value="F:helicase activity"/>
    <property type="evidence" value="ECO:0000318"/>
    <property type="project" value="GO_Central"/>
</dbReference>
<dbReference type="Gene3D" id="3.40.50.300">
    <property type="entry name" value="P-loop containing nucleotide triphosphate hydrolases"/>
    <property type="match status" value="2"/>
</dbReference>
<dbReference type="SMART" id="SM00847">
    <property type="entry name" value="HA2"/>
    <property type="match status" value="1"/>
</dbReference>
<evidence type="ECO:0000313" key="8">
    <source>
        <dbReference type="EMBL" id="EFX63709.1"/>
    </source>
</evidence>
<dbReference type="STRING" id="6669.E9HX17"/>
<evidence type="ECO:0000256" key="2">
    <source>
        <dbReference type="ARBA" id="ARBA00022741"/>
    </source>
</evidence>
<dbReference type="InterPro" id="IPR027417">
    <property type="entry name" value="P-loop_NTPase"/>
</dbReference>
<keyword evidence="2" id="KW-0547">Nucleotide-binding</keyword>
<dbReference type="InterPro" id="IPR001650">
    <property type="entry name" value="Helicase_C-like"/>
</dbReference>
<evidence type="ECO:0000256" key="4">
    <source>
        <dbReference type="ARBA" id="ARBA00022806"/>
    </source>
</evidence>
<dbReference type="Gene3D" id="1.20.120.1080">
    <property type="match status" value="1"/>
</dbReference>
<dbReference type="PROSITE" id="PS51194">
    <property type="entry name" value="HELICASE_CTER"/>
    <property type="match status" value="1"/>
</dbReference>
<gene>
    <name evidence="8" type="ORF">DAPPUDRAFT_335094</name>
</gene>
<dbReference type="Pfam" id="PF04408">
    <property type="entry name" value="WHD_HA2"/>
    <property type="match status" value="1"/>
</dbReference>